<dbReference type="RefSeq" id="WP_198578756.1">
    <property type="nucleotide sequence ID" value="NZ_JADWOX010000029.1"/>
</dbReference>
<dbReference type="EMBL" id="JADWOX010000029">
    <property type="protein sequence ID" value="MBI1686872.1"/>
    <property type="molecule type" value="Genomic_DNA"/>
</dbReference>
<keyword evidence="1" id="KW-1133">Transmembrane helix</keyword>
<gene>
    <name evidence="2" type="ORF">I4Q42_24655</name>
</gene>
<organism evidence="2 3">
    <name type="scientific">Caulobacter hibisci</name>
    <dbReference type="NCBI Taxonomy" id="2035993"/>
    <lineage>
        <taxon>Bacteria</taxon>
        <taxon>Pseudomonadati</taxon>
        <taxon>Pseudomonadota</taxon>
        <taxon>Alphaproteobacteria</taxon>
        <taxon>Caulobacterales</taxon>
        <taxon>Caulobacteraceae</taxon>
        <taxon>Caulobacter</taxon>
    </lineage>
</organism>
<keyword evidence="1" id="KW-0472">Membrane</keyword>
<name>A0ABS0T7P3_9CAUL</name>
<evidence type="ECO:0000313" key="2">
    <source>
        <dbReference type="EMBL" id="MBI1686872.1"/>
    </source>
</evidence>
<feature type="transmembrane region" description="Helical" evidence="1">
    <location>
        <begin position="98"/>
        <end position="118"/>
    </location>
</feature>
<sequence>MSGRRRDIAGALMALATRAAPSERRDWAGAMQAEFTALERGRLSWALGCLTTSLRWRAPGEAVYAAALAGSVFFVSTIASFLLIEAMVFGLISLDAMFALQAPVAVVAHLGLGGLLGFQRPDRRLVTALALGVGPLLVGLASIDGFHHLGRVDPGTALQWAGALTMLALGYAAATLGARLRRFAA</sequence>
<dbReference type="Proteomes" id="UP000639859">
    <property type="component" value="Unassembled WGS sequence"/>
</dbReference>
<evidence type="ECO:0000313" key="3">
    <source>
        <dbReference type="Proteomes" id="UP000639859"/>
    </source>
</evidence>
<reference evidence="2 3" key="1">
    <citation type="submission" date="2020-11" db="EMBL/GenBank/DDBJ databases">
        <title>genome sequence of strain KACC 18849.</title>
        <authorList>
            <person name="Gao J."/>
            <person name="Zhang X."/>
        </authorList>
    </citation>
    <scope>NUCLEOTIDE SEQUENCE [LARGE SCALE GENOMIC DNA]</scope>
    <source>
        <strain evidence="2 3">KACC 18849</strain>
    </source>
</reference>
<comment type="caution">
    <text evidence="2">The sequence shown here is derived from an EMBL/GenBank/DDBJ whole genome shotgun (WGS) entry which is preliminary data.</text>
</comment>
<feature type="transmembrane region" description="Helical" evidence="1">
    <location>
        <begin position="125"/>
        <end position="146"/>
    </location>
</feature>
<evidence type="ECO:0000256" key="1">
    <source>
        <dbReference type="SAM" id="Phobius"/>
    </source>
</evidence>
<keyword evidence="1" id="KW-0812">Transmembrane</keyword>
<keyword evidence="3" id="KW-1185">Reference proteome</keyword>
<proteinExistence type="predicted"/>
<accession>A0ABS0T7P3</accession>
<protein>
    <submittedName>
        <fullName evidence="2">Uncharacterized protein</fullName>
    </submittedName>
</protein>
<feature type="transmembrane region" description="Helical" evidence="1">
    <location>
        <begin position="65"/>
        <end position="92"/>
    </location>
</feature>
<feature type="transmembrane region" description="Helical" evidence="1">
    <location>
        <begin position="158"/>
        <end position="178"/>
    </location>
</feature>